<comment type="similarity">
    <text evidence="2">Belongs to the TonB-dependent receptor family.</text>
</comment>
<accession>A0A1N6QU38</accession>
<dbReference type="InterPro" id="IPR012910">
    <property type="entry name" value="Plug_dom"/>
</dbReference>
<evidence type="ECO:0000259" key="4">
    <source>
        <dbReference type="Pfam" id="PF07715"/>
    </source>
</evidence>
<dbReference type="OrthoDB" id="9764669at2"/>
<protein>
    <submittedName>
        <fullName evidence="5">Outer membrane receptor for ferrienterochelin and colicins</fullName>
    </submittedName>
</protein>
<evidence type="ECO:0000256" key="2">
    <source>
        <dbReference type="PROSITE-ProRule" id="PRU01360"/>
    </source>
</evidence>
<dbReference type="GO" id="GO:0044718">
    <property type="term" value="P:siderophore transmembrane transport"/>
    <property type="evidence" value="ECO:0007669"/>
    <property type="project" value="TreeGrafter"/>
</dbReference>
<feature type="signal peptide" evidence="3">
    <location>
        <begin position="1"/>
        <end position="18"/>
    </location>
</feature>
<evidence type="ECO:0000256" key="3">
    <source>
        <dbReference type="SAM" id="SignalP"/>
    </source>
</evidence>
<keyword evidence="2" id="KW-0812">Transmembrane</keyword>
<keyword evidence="5" id="KW-0675">Receptor</keyword>
<dbReference type="Proteomes" id="UP000186953">
    <property type="component" value="Unassembled WGS sequence"/>
</dbReference>
<dbReference type="PANTHER" id="PTHR30069:SF29">
    <property type="entry name" value="HEMOGLOBIN AND HEMOGLOBIN-HAPTOGLOBIN-BINDING PROTEIN 1-RELATED"/>
    <property type="match status" value="1"/>
</dbReference>
<comment type="subcellular location">
    <subcellularLocation>
        <location evidence="2">Cell outer membrane</location>
        <topology evidence="2">Multi-pass membrane protein</topology>
    </subcellularLocation>
</comment>
<feature type="domain" description="TonB-dependent receptor plug" evidence="4">
    <location>
        <begin position="48"/>
        <end position="152"/>
    </location>
</feature>
<dbReference type="EMBL" id="FTMA01000001">
    <property type="protein sequence ID" value="SIQ20022.1"/>
    <property type="molecule type" value="Genomic_DNA"/>
</dbReference>
<dbReference type="Gene3D" id="2.170.130.10">
    <property type="entry name" value="TonB-dependent receptor, plug domain"/>
    <property type="match status" value="1"/>
</dbReference>
<dbReference type="GO" id="GO:0015344">
    <property type="term" value="F:siderophore uptake transmembrane transporter activity"/>
    <property type="evidence" value="ECO:0007669"/>
    <property type="project" value="TreeGrafter"/>
</dbReference>
<sequence>MRSLPIIILLLISSMAIAQEKTTVKKDTTKTNYLKEVVVTATRTKKKIEDLPVPITLIKQKDIEKTNNNRISEVLEEYAGISTQEGGGGTHDIQLQGLNGEYVLFLIDGEPIVGRNSGGINIDRLSASNIKRIEVVKGAASSLYGSEAIGGVINIITKKTKSGFHGNAVYRVGSFSTHDANFNLGYKKDKFRISGYVNRYSTEGYDLTPNSFDLTRGPFSNYTLGAKLVIK</sequence>
<keyword evidence="2" id="KW-0472">Membrane</keyword>
<dbReference type="AlphaFoldDB" id="A0A1N6QU38"/>
<dbReference type="GO" id="GO:0009279">
    <property type="term" value="C:cell outer membrane"/>
    <property type="evidence" value="ECO:0007669"/>
    <property type="project" value="UniProtKB-SubCell"/>
</dbReference>
<dbReference type="Pfam" id="PF07715">
    <property type="entry name" value="Plug"/>
    <property type="match status" value="1"/>
</dbReference>
<dbReference type="SUPFAM" id="SSF56935">
    <property type="entry name" value="Porins"/>
    <property type="match status" value="1"/>
</dbReference>
<dbReference type="STRING" id="228959.SAMN05421797_1011022"/>
<reference evidence="6" key="1">
    <citation type="submission" date="2017-01" db="EMBL/GenBank/DDBJ databases">
        <authorList>
            <person name="Varghese N."/>
            <person name="Submissions S."/>
        </authorList>
    </citation>
    <scope>NUCLEOTIDE SEQUENCE [LARGE SCALE GENOMIC DNA]</scope>
    <source>
        <strain evidence="6">DSM 15366</strain>
    </source>
</reference>
<name>A0A1N6QU38_9FLAO</name>
<keyword evidence="6" id="KW-1185">Reference proteome</keyword>
<dbReference type="PROSITE" id="PS52016">
    <property type="entry name" value="TONB_DEPENDENT_REC_3"/>
    <property type="match status" value="1"/>
</dbReference>
<keyword evidence="2" id="KW-1134">Transmembrane beta strand</keyword>
<dbReference type="InterPro" id="IPR037066">
    <property type="entry name" value="Plug_dom_sf"/>
</dbReference>
<dbReference type="PANTHER" id="PTHR30069">
    <property type="entry name" value="TONB-DEPENDENT OUTER MEMBRANE RECEPTOR"/>
    <property type="match status" value="1"/>
</dbReference>
<dbReference type="RefSeq" id="WP_084181979.1">
    <property type="nucleotide sequence ID" value="NZ_FTMA01000001.1"/>
</dbReference>
<organism evidence="5 6">
    <name type="scientific">Maribacter ulvicola</name>
    <dbReference type="NCBI Taxonomy" id="228959"/>
    <lineage>
        <taxon>Bacteria</taxon>
        <taxon>Pseudomonadati</taxon>
        <taxon>Bacteroidota</taxon>
        <taxon>Flavobacteriia</taxon>
        <taxon>Flavobacteriales</taxon>
        <taxon>Flavobacteriaceae</taxon>
        <taxon>Maribacter</taxon>
    </lineage>
</organism>
<keyword evidence="2" id="KW-0998">Cell outer membrane</keyword>
<keyword evidence="1 3" id="KW-0732">Signal</keyword>
<keyword evidence="2" id="KW-0813">Transport</keyword>
<feature type="chain" id="PRO_5012613672" evidence="3">
    <location>
        <begin position="19"/>
        <end position="231"/>
    </location>
</feature>
<evidence type="ECO:0000256" key="1">
    <source>
        <dbReference type="ARBA" id="ARBA00022729"/>
    </source>
</evidence>
<evidence type="ECO:0000313" key="6">
    <source>
        <dbReference type="Proteomes" id="UP000186953"/>
    </source>
</evidence>
<proteinExistence type="inferred from homology"/>
<evidence type="ECO:0000313" key="5">
    <source>
        <dbReference type="EMBL" id="SIQ20022.1"/>
    </source>
</evidence>
<gene>
    <name evidence="5" type="ORF">SAMN05421797_1011022</name>
</gene>
<dbReference type="InterPro" id="IPR039426">
    <property type="entry name" value="TonB-dep_rcpt-like"/>
</dbReference>